<dbReference type="PROSITE" id="PS50097">
    <property type="entry name" value="BTB"/>
    <property type="match status" value="1"/>
</dbReference>
<accession>A0A8K0UMB1</accession>
<evidence type="ECO:0000313" key="3">
    <source>
        <dbReference type="EMBL" id="KAH8099867.1"/>
    </source>
</evidence>
<name>A0A8K0UMB1_9AGAR</name>
<dbReference type="OrthoDB" id="3044562at2759"/>
<feature type="region of interest" description="Disordered" evidence="1">
    <location>
        <begin position="339"/>
        <end position="367"/>
    </location>
</feature>
<evidence type="ECO:0000256" key="1">
    <source>
        <dbReference type="SAM" id="MobiDB-lite"/>
    </source>
</evidence>
<dbReference type="EMBL" id="JAEVFJ010000018">
    <property type="protein sequence ID" value="KAH8099867.1"/>
    <property type="molecule type" value="Genomic_DNA"/>
</dbReference>
<gene>
    <name evidence="3" type="ORF">BXZ70DRAFT_1008842</name>
</gene>
<protein>
    <recommendedName>
        <fullName evidence="2">BTB domain-containing protein</fullName>
    </recommendedName>
</protein>
<proteinExistence type="predicted"/>
<feature type="domain" description="BTB" evidence="2">
    <location>
        <begin position="50"/>
        <end position="122"/>
    </location>
</feature>
<evidence type="ECO:0000313" key="4">
    <source>
        <dbReference type="Proteomes" id="UP000813824"/>
    </source>
</evidence>
<dbReference type="AlphaFoldDB" id="A0A8K0UMB1"/>
<evidence type="ECO:0000259" key="2">
    <source>
        <dbReference type="PROSITE" id="PS50097"/>
    </source>
</evidence>
<sequence>MDGVDFGYGLPSEIVAVTPPRLLVGQLQPRNITCRAWNWFQHPVLWFNDGNLILAVRGTLFRIYRGILCDTSSVFQDMFALPQPRDNVEMMYGCPVVYLDDPVEDMVNFLKVLYRGISIAEEIWSPQYWPVTRAMIRLGDKYDAEAVLARGEARLMARLPHKIEDWNALYEHFGRPSFQTGKYVEDVIGMVNIGRLRRNKGVIARALYLCAQLKTRLLLDGCRGADGSREYLHNDDLACCIDARPGLRARNHWLKTTCVFPQRQSSFQCDRCCDKYDAVEHRESMHTLEAGPKTSDPLAHAGFIRIQCEEYDFCADCTREFMKKDRKLRQDFLDDLWNDMFPDGDPREEQIVEEMDESEEETDEDEG</sequence>
<dbReference type="Proteomes" id="UP000813824">
    <property type="component" value="Unassembled WGS sequence"/>
</dbReference>
<organism evidence="3 4">
    <name type="scientific">Cristinia sonorae</name>
    <dbReference type="NCBI Taxonomy" id="1940300"/>
    <lineage>
        <taxon>Eukaryota</taxon>
        <taxon>Fungi</taxon>
        <taxon>Dikarya</taxon>
        <taxon>Basidiomycota</taxon>
        <taxon>Agaricomycotina</taxon>
        <taxon>Agaricomycetes</taxon>
        <taxon>Agaricomycetidae</taxon>
        <taxon>Agaricales</taxon>
        <taxon>Pleurotineae</taxon>
        <taxon>Stephanosporaceae</taxon>
        <taxon>Cristinia</taxon>
    </lineage>
</organism>
<reference evidence="3" key="1">
    <citation type="journal article" date="2021" name="New Phytol.">
        <title>Evolutionary innovations through gain and loss of genes in the ectomycorrhizal Boletales.</title>
        <authorList>
            <person name="Wu G."/>
            <person name="Miyauchi S."/>
            <person name="Morin E."/>
            <person name="Kuo A."/>
            <person name="Drula E."/>
            <person name="Varga T."/>
            <person name="Kohler A."/>
            <person name="Feng B."/>
            <person name="Cao Y."/>
            <person name="Lipzen A."/>
            <person name="Daum C."/>
            <person name="Hundley H."/>
            <person name="Pangilinan J."/>
            <person name="Johnson J."/>
            <person name="Barry K."/>
            <person name="LaButti K."/>
            <person name="Ng V."/>
            <person name="Ahrendt S."/>
            <person name="Min B."/>
            <person name="Choi I.G."/>
            <person name="Park H."/>
            <person name="Plett J.M."/>
            <person name="Magnuson J."/>
            <person name="Spatafora J.W."/>
            <person name="Nagy L.G."/>
            <person name="Henrissat B."/>
            <person name="Grigoriev I.V."/>
            <person name="Yang Z.L."/>
            <person name="Xu J."/>
            <person name="Martin F.M."/>
        </authorList>
    </citation>
    <scope>NUCLEOTIDE SEQUENCE</scope>
    <source>
        <strain evidence="3">KKN 215</strain>
    </source>
</reference>
<keyword evidence="4" id="KW-1185">Reference proteome</keyword>
<feature type="compositionally biased region" description="Acidic residues" evidence="1">
    <location>
        <begin position="351"/>
        <end position="367"/>
    </location>
</feature>
<comment type="caution">
    <text evidence="3">The sequence shown here is derived from an EMBL/GenBank/DDBJ whole genome shotgun (WGS) entry which is preliminary data.</text>
</comment>
<dbReference type="InterPro" id="IPR000210">
    <property type="entry name" value="BTB/POZ_dom"/>
</dbReference>